<keyword evidence="3" id="KW-1185">Reference proteome</keyword>
<evidence type="ECO:0000313" key="3">
    <source>
        <dbReference type="Proteomes" id="UP000313359"/>
    </source>
</evidence>
<accession>A0A5C2S5U0</accession>
<feature type="region of interest" description="Disordered" evidence="1">
    <location>
        <begin position="97"/>
        <end position="148"/>
    </location>
</feature>
<dbReference type="AlphaFoldDB" id="A0A5C2S5U0"/>
<dbReference type="OrthoDB" id="10636067at2759"/>
<feature type="compositionally biased region" description="Basic residues" evidence="1">
    <location>
        <begin position="103"/>
        <end position="117"/>
    </location>
</feature>
<name>A0A5C2S5U0_9APHY</name>
<feature type="region of interest" description="Disordered" evidence="1">
    <location>
        <begin position="52"/>
        <end position="78"/>
    </location>
</feature>
<protein>
    <submittedName>
        <fullName evidence="2">Uncharacterized protein</fullName>
    </submittedName>
</protein>
<evidence type="ECO:0000313" key="2">
    <source>
        <dbReference type="EMBL" id="RPD58419.1"/>
    </source>
</evidence>
<proteinExistence type="predicted"/>
<reference evidence="2" key="1">
    <citation type="journal article" date="2018" name="Genome Biol. Evol.">
        <title>Genomics and development of Lentinus tigrinus, a white-rot wood-decaying mushroom with dimorphic fruiting bodies.</title>
        <authorList>
            <person name="Wu B."/>
            <person name="Xu Z."/>
            <person name="Knudson A."/>
            <person name="Carlson A."/>
            <person name="Chen N."/>
            <person name="Kovaka S."/>
            <person name="LaButti K."/>
            <person name="Lipzen A."/>
            <person name="Pennachio C."/>
            <person name="Riley R."/>
            <person name="Schakwitz W."/>
            <person name="Umezawa K."/>
            <person name="Ohm R.A."/>
            <person name="Grigoriev I.V."/>
            <person name="Nagy L.G."/>
            <person name="Gibbons J."/>
            <person name="Hibbett D."/>
        </authorList>
    </citation>
    <scope>NUCLEOTIDE SEQUENCE [LARGE SCALE GENOMIC DNA]</scope>
    <source>
        <strain evidence="2">ALCF2SS1-6</strain>
    </source>
</reference>
<gene>
    <name evidence="2" type="ORF">L227DRAFT_612859</name>
</gene>
<organism evidence="2 3">
    <name type="scientific">Lentinus tigrinus ALCF2SS1-6</name>
    <dbReference type="NCBI Taxonomy" id="1328759"/>
    <lineage>
        <taxon>Eukaryota</taxon>
        <taxon>Fungi</taxon>
        <taxon>Dikarya</taxon>
        <taxon>Basidiomycota</taxon>
        <taxon>Agaricomycotina</taxon>
        <taxon>Agaricomycetes</taxon>
        <taxon>Polyporales</taxon>
        <taxon>Polyporaceae</taxon>
        <taxon>Lentinus</taxon>
    </lineage>
</organism>
<feature type="compositionally biased region" description="Basic residues" evidence="1">
    <location>
        <begin position="139"/>
        <end position="148"/>
    </location>
</feature>
<dbReference type="EMBL" id="ML122275">
    <property type="protein sequence ID" value="RPD58419.1"/>
    <property type="molecule type" value="Genomic_DNA"/>
</dbReference>
<dbReference type="Proteomes" id="UP000313359">
    <property type="component" value="Unassembled WGS sequence"/>
</dbReference>
<sequence length="148" mass="17095">MYSSSSIELGRYDQVSIQCTGSPSSSATYQFELQSTHSPQERHSKLRRLIRRLQRRPEDEVMTSTYPPAHRADSTESFVSISPSEAEMFEYDDMAWSRPSSRMSRHSKQPRDRHARQASHEGCAEMLDDENSAWVKPPSKSRRLTRQS</sequence>
<evidence type="ECO:0000256" key="1">
    <source>
        <dbReference type="SAM" id="MobiDB-lite"/>
    </source>
</evidence>